<name>A0A1V9YDL9_ACHHY</name>
<comment type="caution">
    <text evidence="2">The sequence shown here is derived from an EMBL/GenBank/DDBJ whole genome shotgun (WGS) entry which is preliminary data.</text>
</comment>
<protein>
    <recommendedName>
        <fullName evidence="4">Transmembrane protein</fullName>
    </recommendedName>
</protein>
<feature type="transmembrane region" description="Helical" evidence="1">
    <location>
        <begin position="65"/>
        <end position="88"/>
    </location>
</feature>
<accession>A0A1V9YDL9</accession>
<feature type="transmembrane region" description="Helical" evidence="1">
    <location>
        <begin position="100"/>
        <end position="118"/>
    </location>
</feature>
<keyword evidence="3" id="KW-1185">Reference proteome</keyword>
<dbReference type="Proteomes" id="UP000243579">
    <property type="component" value="Unassembled WGS sequence"/>
</dbReference>
<evidence type="ECO:0000256" key="1">
    <source>
        <dbReference type="SAM" id="Phobius"/>
    </source>
</evidence>
<dbReference type="OrthoDB" id="77664at2759"/>
<evidence type="ECO:0008006" key="4">
    <source>
        <dbReference type="Google" id="ProtNLM"/>
    </source>
</evidence>
<organism evidence="2 3">
    <name type="scientific">Achlya hypogyna</name>
    <name type="common">Oomycete</name>
    <name type="synonym">Protoachlya hypogyna</name>
    <dbReference type="NCBI Taxonomy" id="1202772"/>
    <lineage>
        <taxon>Eukaryota</taxon>
        <taxon>Sar</taxon>
        <taxon>Stramenopiles</taxon>
        <taxon>Oomycota</taxon>
        <taxon>Saprolegniomycetes</taxon>
        <taxon>Saprolegniales</taxon>
        <taxon>Achlyaceae</taxon>
        <taxon>Achlya</taxon>
    </lineage>
</organism>
<dbReference type="EMBL" id="JNBR01002078">
    <property type="protein sequence ID" value="OQR83787.1"/>
    <property type="molecule type" value="Genomic_DNA"/>
</dbReference>
<feature type="transmembrane region" description="Helical" evidence="1">
    <location>
        <begin position="36"/>
        <end position="53"/>
    </location>
</feature>
<feature type="transmembrane region" description="Helical" evidence="1">
    <location>
        <begin position="172"/>
        <end position="190"/>
    </location>
</feature>
<keyword evidence="1" id="KW-0812">Transmembrane</keyword>
<evidence type="ECO:0000313" key="3">
    <source>
        <dbReference type="Proteomes" id="UP000243579"/>
    </source>
</evidence>
<evidence type="ECO:0000313" key="2">
    <source>
        <dbReference type="EMBL" id="OQR83787.1"/>
    </source>
</evidence>
<feature type="transmembrane region" description="Helical" evidence="1">
    <location>
        <begin position="12"/>
        <end position="30"/>
    </location>
</feature>
<keyword evidence="1" id="KW-1133">Transmembrane helix</keyword>
<gene>
    <name evidence="2" type="ORF">ACHHYP_14276</name>
</gene>
<feature type="transmembrane region" description="Helical" evidence="1">
    <location>
        <begin position="138"/>
        <end position="166"/>
    </location>
</feature>
<sequence>MDNLARYKHEAVVRKAVIGVCAWVACAAMTPFKDGAADKFAGGMGCMALFFSIMDLPYHERFKRLVSVFACMALTAAGIWVLASPIWIECEVSCAAVDVAVAFLFLTAVLEAVSFRLVNPNLAMHAEDDWTKKRAENVLVFVMRLDCALGVLYVVAAVVAVCTMSFGSSATFVLAAFLQVLQITSTWVQLRNVRKGLSIEATFVEVH</sequence>
<dbReference type="PROSITE" id="PS51257">
    <property type="entry name" value="PROKAR_LIPOPROTEIN"/>
    <property type="match status" value="1"/>
</dbReference>
<dbReference type="AlphaFoldDB" id="A0A1V9YDL9"/>
<keyword evidence="1" id="KW-0472">Membrane</keyword>
<reference evidence="2 3" key="1">
    <citation type="journal article" date="2014" name="Genome Biol. Evol.">
        <title>The secreted proteins of Achlya hypogyna and Thraustotheca clavata identify the ancestral oomycete secretome and reveal gene acquisitions by horizontal gene transfer.</title>
        <authorList>
            <person name="Misner I."/>
            <person name="Blouin N."/>
            <person name="Leonard G."/>
            <person name="Richards T.A."/>
            <person name="Lane C.E."/>
        </authorList>
    </citation>
    <scope>NUCLEOTIDE SEQUENCE [LARGE SCALE GENOMIC DNA]</scope>
    <source>
        <strain evidence="2 3">ATCC 48635</strain>
    </source>
</reference>
<proteinExistence type="predicted"/>